<dbReference type="CDD" id="cd00067">
    <property type="entry name" value="GAL4"/>
    <property type="match status" value="1"/>
</dbReference>
<dbReference type="OrthoDB" id="3994232at2759"/>
<dbReference type="SMART" id="SM00066">
    <property type="entry name" value="GAL4"/>
    <property type="match status" value="1"/>
</dbReference>
<gene>
    <name evidence="5" type="ORF">AGOS_ACR028C</name>
</gene>
<dbReference type="GO" id="GO:0003700">
    <property type="term" value="F:DNA-binding transcription factor activity"/>
    <property type="evidence" value="ECO:0000318"/>
    <property type="project" value="GO_Central"/>
</dbReference>
<dbReference type="SUPFAM" id="SSF57701">
    <property type="entry name" value="Zn2/Cys6 DNA-binding domain"/>
    <property type="match status" value="1"/>
</dbReference>
<dbReference type="GO" id="GO:0008270">
    <property type="term" value="F:zinc ion binding"/>
    <property type="evidence" value="ECO:0007669"/>
    <property type="project" value="InterPro"/>
</dbReference>
<dbReference type="Proteomes" id="UP000000591">
    <property type="component" value="Chromosome III"/>
</dbReference>
<accession>Q75C88</accession>
<dbReference type="OMA" id="NAEWRTH"/>
<dbReference type="Gene3D" id="4.10.240.10">
    <property type="entry name" value="Zn(2)-C6 fungal-type DNA-binding domain"/>
    <property type="match status" value="1"/>
</dbReference>
<dbReference type="RefSeq" id="NP_983431.1">
    <property type="nucleotide sequence ID" value="NM_208784.1"/>
</dbReference>
<feature type="domain" description="Zn(2)-C6 fungal-type" evidence="4">
    <location>
        <begin position="20"/>
        <end position="50"/>
    </location>
</feature>
<protein>
    <submittedName>
        <fullName evidence="5">ACR028Cp</fullName>
    </submittedName>
</protein>
<evidence type="ECO:0000256" key="2">
    <source>
        <dbReference type="ARBA" id="ARBA00023242"/>
    </source>
</evidence>
<feature type="region of interest" description="Disordered" evidence="3">
    <location>
        <begin position="67"/>
        <end position="95"/>
    </location>
</feature>
<feature type="compositionally biased region" description="Low complexity" evidence="3">
    <location>
        <begin position="68"/>
        <end position="83"/>
    </location>
</feature>
<dbReference type="InterPro" id="IPR001138">
    <property type="entry name" value="Zn2Cys6_DnaBD"/>
</dbReference>
<dbReference type="GO" id="GO:0000976">
    <property type="term" value="F:transcription cis-regulatory region binding"/>
    <property type="evidence" value="ECO:0000318"/>
    <property type="project" value="GO_Central"/>
</dbReference>
<dbReference type="PRINTS" id="PR00755">
    <property type="entry name" value="AFLATOXINBRP"/>
</dbReference>
<dbReference type="GeneID" id="4619556"/>
<dbReference type="PROSITE" id="PS50048">
    <property type="entry name" value="ZN2_CY6_FUNGAL_2"/>
    <property type="match status" value="1"/>
</dbReference>
<dbReference type="PANTHER" id="PTHR37534:SF49">
    <property type="entry name" value="LYSINE BIOSYNTHESIS REGULATORY PROTEIN LYS14"/>
    <property type="match status" value="1"/>
</dbReference>
<keyword evidence="2" id="KW-0539">Nucleus</keyword>
<dbReference type="EMBL" id="AE016816">
    <property type="protein sequence ID" value="AAS51255.1"/>
    <property type="molecule type" value="Genomic_DNA"/>
</dbReference>
<evidence type="ECO:0000313" key="6">
    <source>
        <dbReference type="Proteomes" id="UP000000591"/>
    </source>
</evidence>
<dbReference type="InterPro" id="IPR036864">
    <property type="entry name" value="Zn2-C6_fun-type_DNA-bd_sf"/>
</dbReference>
<dbReference type="Pfam" id="PF00172">
    <property type="entry name" value="Zn_clus"/>
    <property type="match status" value="1"/>
</dbReference>
<proteinExistence type="predicted"/>
<dbReference type="KEGG" id="ago:AGOS_ACR028C"/>
<dbReference type="HOGENOM" id="CLU_011912_0_0_1"/>
<keyword evidence="6" id="KW-1185">Reference proteome</keyword>
<dbReference type="eggNOG" id="ENOG502R1US">
    <property type="taxonomic scope" value="Eukaryota"/>
</dbReference>
<dbReference type="STRING" id="284811.Q75C88"/>
<dbReference type="GO" id="GO:0045944">
    <property type="term" value="P:positive regulation of transcription by RNA polymerase II"/>
    <property type="evidence" value="ECO:0000318"/>
    <property type="project" value="GO_Central"/>
</dbReference>
<dbReference type="AlphaFoldDB" id="Q75C88"/>
<dbReference type="GO" id="GO:0000981">
    <property type="term" value="F:DNA-binding transcription factor activity, RNA polymerase II-specific"/>
    <property type="evidence" value="ECO:0007669"/>
    <property type="project" value="InterPro"/>
</dbReference>
<dbReference type="PANTHER" id="PTHR37534">
    <property type="entry name" value="TRANSCRIPTIONAL ACTIVATOR PROTEIN UGA3"/>
    <property type="match status" value="1"/>
</dbReference>
<reference evidence="5 6" key="1">
    <citation type="journal article" date="2004" name="Science">
        <title>The Ashbya gossypii genome as a tool for mapping the ancient Saccharomyces cerevisiae genome.</title>
        <authorList>
            <person name="Dietrich F.S."/>
            <person name="Voegeli S."/>
            <person name="Brachat S."/>
            <person name="Lerch A."/>
            <person name="Gates K."/>
            <person name="Steiner S."/>
            <person name="Mohr C."/>
            <person name="Pohlmann R."/>
            <person name="Luedi P."/>
            <person name="Choi S."/>
            <person name="Wing R.A."/>
            <person name="Flavier A."/>
            <person name="Gaffney T.D."/>
            <person name="Philippsen P."/>
        </authorList>
    </citation>
    <scope>NUCLEOTIDE SEQUENCE [LARGE SCALE GENOMIC DNA]</scope>
    <source>
        <strain evidence="6">ATCC 10895 / CBS 109.51 / FGSC 9923 / NRRL Y-1056</strain>
    </source>
</reference>
<evidence type="ECO:0000313" key="5">
    <source>
        <dbReference type="EMBL" id="AAS51255.1"/>
    </source>
</evidence>
<sequence>MLQNTGVVMKKRKSPYSRKGCLQCKKSHTKCDETKPACLKCVKRNVECTYKVSFVFQKVETGKDRESAGAADGAGAGTSSDGGYENVVPKGDSGAEPNLDLRDYIYVSPTDLTFLNLLTFDTQAAKVAAPFVPSAPLTNVFQLSWRNASWVELYDTLKAYDPIQAICNSGAAVDTGIISLDSPELLNFVWTMMRSTLGCGNFIMYPQERFDVFVGLLLDVAEKYQIVEQAVMYDVALLMKDIYFKNAFKDYSHIWDRYVRMPSLKPCLDTLQHRINKTTDFSEVVSLALAVFLLFAANSTYRNAEWRTHLKGSWHMMQSAIDFLPREPLTFISGRCMELYQLLKDWFCHAEILACITSDNGGSIRTLTELNGLLSNAPYSHHNILGGRYDLIRGYVTDLFPIFTKITLKLLDLKSRGVSLHGTNILRFLLVEHEEAVTLELRGFGLTLLRELQVCKVTDLELCEIVRDVSDLRLQYTMKNSAKVYHMTLELYVKVFFVCVPLDSAELVSTLEQILETLYAMPYYTTSSVACHWGIYLSALVSALIGQKNIHLHFVDILSKLASNGMIVAANSITRLAYISRTLENKNYEALVNPSHDYIVY</sequence>
<comment type="subcellular location">
    <subcellularLocation>
        <location evidence="1">Nucleus</location>
    </subcellularLocation>
</comment>
<dbReference type="GO" id="GO:0005634">
    <property type="term" value="C:nucleus"/>
    <property type="evidence" value="ECO:0000318"/>
    <property type="project" value="GO_Central"/>
</dbReference>
<evidence type="ECO:0000259" key="4">
    <source>
        <dbReference type="PROSITE" id="PS50048"/>
    </source>
</evidence>
<reference evidence="6" key="2">
    <citation type="journal article" date="2013" name="G3 (Bethesda)">
        <title>Genomes of Ashbya fungi isolated from insects reveal four mating-type loci, numerous translocations, lack of transposons, and distinct gene duplications.</title>
        <authorList>
            <person name="Dietrich F.S."/>
            <person name="Voegeli S."/>
            <person name="Kuo S."/>
            <person name="Philippsen P."/>
        </authorList>
    </citation>
    <scope>GENOME REANNOTATION</scope>
    <source>
        <strain evidence="6">ATCC 10895 / CBS 109.51 / FGSC 9923 / NRRL Y-1056</strain>
    </source>
</reference>
<name>Q75C88_EREGS</name>
<dbReference type="Pfam" id="PF11951">
    <property type="entry name" value="Fungal_trans_2"/>
    <property type="match status" value="1"/>
</dbReference>
<dbReference type="InterPro" id="IPR021858">
    <property type="entry name" value="Fun_TF"/>
</dbReference>
<organism evidence="5 6">
    <name type="scientific">Eremothecium gossypii (strain ATCC 10895 / CBS 109.51 / FGSC 9923 / NRRL Y-1056)</name>
    <name type="common">Yeast</name>
    <name type="synonym">Ashbya gossypii</name>
    <dbReference type="NCBI Taxonomy" id="284811"/>
    <lineage>
        <taxon>Eukaryota</taxon>
        <taxon>Fungi</taxon>
        <taxon>Dikarya</taxon>
        <taxon>Ascomycota</taxon>
        <taxon>Saccharomycotina</taxon>
        <taxon>Saccharomycetes</taxon>
        <taxon>Saccharomycetales</taxon>
        <taxon>Saccharomycetaceae</taxon>
        <taxon>Eremothecium</taxon>
    </lineage>
</organism>
<evidence type="ECO:0000256" key="3">
    <source>
        <dbReference type="SAM" id="MobiDB-lite"/>
    </source>
</evidence>
<dbReference type="InParanoid" id="Q75C88"/>
<evidence type="ECO:0000256" key="1">
    <source>
        <dbReference type="ARBA" id="ARBA00004123"/>
    </source>
</evidence>
<dbReference type="PROSITE" id="PS00463">
    <property type="entry name" value="ZN2_CY6_FUNGAL_1"/>
    <property type="match status" value="1"/>
</dbReference>